<dbReference type="Proteomes" id="UP001642485">
    <property type="component" value="Chromosome"/>
</dbReference>
<accession>A0ABM9ND99</accession>
<evidence type="ECO:0000313" key="1">
    <source>
        <dbReference type="EMBL" id="CAK9121553.1"/>
    </source>
</evidence>
<proteinExistence type="predicted"/>
<dbReference type="RefSeq" id="WP_010422323.1">
    <property type="nucleotide sequence ID" value="NZ_OY974080.1"/>
</dbReference>
<dbReference type="InterPro" id="IPR009444">
    <property type="entry name" value="Conjugal_tfr_TraD_a-type"/>
</dbReference>
<evidence type="ECO:0000313" key="2">
    <source>
        <dbReference type="Proteomes" id="UP001642485"/>
    </source>
</evidence>
<protein>
    <submittedName>
        <fullName evidence="1">Conjugal transfer protein TraD</fullName>
    </submittedName>
</protein>
<organism evidence="1 2">
    <name type="scientific">Rickettsia helvetica</name>
    <dbReference type="NCBI Taxonomy" id="35789"/>
    <lineage>
        <taxon>Bacteria</taxon>
        <taxon>Pseudomonadati</taxon>
        <taxon>Pseudomonadota</taxon>
        <taxon>Alphaproteobacteria</taxon>
        <taxon>Rickettsiales</taxon>
        <taxon>Rickettsiaceae</taxon>
        <taxon>Rickettsieae</taxon>
        <taxon>Rickettsia</taxon>
        <taxon>spotted fever group</taxon>
    </lineage>
</organism>
<gene>
    <name evidence="1" type="primary">traD</name>
    <name evidence="1" type="ORF">OB144RH_07185</name>
</gene>
<keyword evidence="2" id="KW-1185">Reference proteome</keyword>
<dbReference type="Pfam" id="PF06412">
    <property type="entry name" value="TraD"/>
    <property type="match status" value="1"/>
</dbReference>
<dbReference type="EMBL" id="OZ018776">
    <property type="protein sequence ID" value="CAK9121553.1"/>
    <property type="molecule type" value="Genomic_DNA"/>
</dbReference>
<name>A0ABM9ND99_RICHE</name>
<reference evidence="1 2" key="1">
    <citation type="submission" date="2024-02" db="EMBL/GenBank/DDBJ databases">
        <authorList>
            <person name="Nijsse B."/>
            <person name="Sprong H."/>
        </authorList>
    </citation>
    <scope>NUCLEOTIDE SEQUENCE [LARGE SCALE GENOMIC DNA]</scope>
    <source>
        <strain evidence="1">OB144</strain>
    </source>
</reference>
<sequence length="71" mass="7929">MEEAKIKIKERKARTHHLIEMGGLVVKATLDCLPANSLLGALISLQNTLIQQPTIQDQWTQMGKNAFDNLT</sequence>